<accession>A0A926F1J0</accession>
<dbReference type="Pfam" id="PF09551">
    <property type="entry name" value="Spore_II_R"/>
    <property type="match status" value="1"/>
</dbReference>
<reference evidence="2 3" key="1">
    <citation type="submission" date="2020-08" db="EMBL/GenBank/DDBJ databases">
        <title>Genome public.</title>
        <authorList>
            <person name="Liu C."/>
            <person name="Sun Q."/>
        </authorList>
    </citation>
    <scope>NUCLEOTIDE SEQUENCE [LARGE SCALE GENOMIC DNA]</scope>
    <source>
        <strain evidence="2 3">NSJ-26</strain>
    </source>
</reference>
<sequence>MKYKRLILLLSIILIFTIYIGAPYLEERFNTIDGFKKNIIRFHVRANSDKREDQELKLEVRDEILDYMDGKLDNASSIEESRKILNNHIDDIKSVSEKVIKKWNKDYEVRVSLDNHSFPIRKYGNIVLPQGDYEALLVEIGEAKGENWWCVMFPPLCFVDVTHSTAVKPASEDTLNEFVVDETKPFKLKSIVADFFKKIFKADASNNNKLGYLDPIESLNILFI</sequence>
<name>A0A926F1J0_9FIRM</name>
<dbReference type="Proteomes" id="UP000601522">
    <property type="component" value="Unassembled WGS sequence"/>
</dbReference>
<proteinExistence type="predicted"/>
<evidence type="ECO:0000313" key="3">
    <source>
        <dbReference type="Proteomes" id="UP000601522"/>
    </source>
</evidence>
<dbReference type="AlphaFoldDB" id="A0A926F1J0"/>
<evidence type="ECO:0000313" key="2">
    <source>
        <dbReference type="EMBL" id="MBC8590215.1"/>
    </source>
</evidence>
<keyword evidence="1" id="KW-0472">Membrane</keyword>
<comment type="caution">
    <text evidence="2">The sequence shown here is derived from an EMBL/GenBank/DDBJ whole genome shotgun (WGS) entry which is preliminary data.</text>
</comment>
<protein>
    <submittedName>
        <fullName evidence="2">Stage II sporulation protein R</fullName>
    </submittedName>
</protein>
<gene>
    <name evidence="2" type="primary">spoIIR</name>
    <name evidence="2" type="ORF">H8689_03545</name>
</gene>
<keyword evidence="3" id="KW-1185">Reference proteome</keyword>
<keyword evidence="1" id="KW-0812">Transmembrane</keyword>
<keyword evidence="1" id="KW-1133">Transmembrane helix</keyword>
<dbReference type="EMBL" id="JACRTK010000001">
    <property type="protein sequence ID" value="MBC8590215.1"/>
    <property type="molecule type" value="Genomic_DNA"/>
</dbReference>
<organism evidence="2 3">
    <name type="scientific">Wansuia hejianensis</name>
    <dbReference type="NCBI Taxonomy" id="2763667"/>
    <lineage>
        <taxon>Bacteria</taxon>
        <taxon>Bacillati</taxon>
        <taxon>Bacillota</taxon>
        <taxon>Clostridia</taxon>
        <taxon>Lachnospirales</taxon>
        <taxon>Lachnospiraceae</taxon>
        <taxon>Wansuia</taxon>
    </lineage>
</organism>
<feature type="transmembrane region" description="Helical" evidence="1">
    <location>
        <begin position="7"/>
        <end position="25"/>
    </location>
</feature>
<dbReference type="RefSeq" id="WP_249323035.1">
    <property type="nucleotide sequence ID" value="NZ_JACRTK010000001.1"/>
</dbReference>
<evidence type="ECO:0000256" key="1">
    <source>
        <dbReference type="SAM" id="Phobius"/>
    </source>
</evidence>
<dbReference type="NCBIfam" id="TIGR02837">
    <property type="entry name" value="spore_II_R"/>
    <property type="match status" value="1"/>
</dbReference>
<dbReference type="InterPro" id="IPR014202">
    <property type="entry name" value="Spore_II_R"/>
</dbReference>